<organism evidence="2 3">
    <name type="scientific">Candidatus Komeilibacteria bacterium CG_4_10_14_0_2_um_filter_37_10</name>
    <dbReference type="NCBI Taxonomy" id="1974470"/>
    <lineage>
        <taxon>Bacteria</taxon>
        <taxon>Candidatus Komeiliibacteriota</taxon>
    </lineage>
</organism>
<keyword evidence="1" id="KW-0812">Transmembrane</keyword>
<evidence type="ECO:0000313" key="2">
    <source>
        <dbReference type="EMBL" id="PIZ98959.1"/>
    </source>
</evidence>
<keyword evidence="1" id="KW-1133">Transmembrane helix</keyword>
<sequence>MSDIKPFIRSNNTQMEQPHEVSRIFFQSKKILSIIITVIILALVGYWLFSNGPTTNYLSTFQVKEGGWQAVFLNNNQTFFGRVTAINQEVVVLEEIYYLQGQPALQTGEQPKETDLYVRKLGKEAHGPEDKMIIPISSISYLENLSIDGTIVRSILRNNDKEAPAK</sequence>
<dbReference type="AlphaFoldDB" id="A0A2M7VEK7"/>
<protein>
    <submittedName>
        <fullName evidence="2">Uncharacterized protein</fullName>
    </submittedName>
</protein>
<proteinExistence type="predicted"/>
<name>A0A2M7VEK7_9BACT</name>
<evidence type="ECO:0000313" key="3">
    <source>
        <dbReference type="Proteomes" id="UP000230405"/>
    </source>
</evidence>
<accession>A0A2M7VEK7</accession>
<comment type="caution">
    <text evidence="2">The sequence shown here is derived from an EMBL/GenBank/DDBJ whole genome shotgun (WGS) entry which is preliminary data.</text>
</comment>
<gene>
    <name evidence="2" type="ORF">COX77_02900</name>
</gene>
<feature type="transmembrane region" description="Helical" evidence="1">
    <location>
        <begin position="31"/>
        <end position="49"/>
    </location>
</feature>
<reference evidence="3" key="1">
    <citation type="submission" date="2017-09" db="EMBL/GenBank/DDBJ databases">
        <title>Depth-based differentiation of microbial function through sediment-hosted aquifers and enrichment of novel symbionts in the deep terrestrial subsurface.</title>
        <authorList>
            <person name="Probst A.J."/>
            <person name="Ladd B."/>
            <person name="Jarett J.K."/>
            <person name="Geller-Mcgrath D.E."/>
            <person name="Sieber C.M.K."/>
            <person name="Emerson J.B."/>
            <person name="Anantharaman K."/>
            <person name="Thomas B.C."/>
            <person name="Malmstrom R."/>
            <person name="Stieglmeier M."/>
            <person name="Klingl A."/>
            <person name="Woyke T."/>
            <person name="Ryan C.M."/>
            <person name="Banfield J.F."/>
        </authorList>
    </citation>
    <scope>NUCLEOTIDE SEQUENCE [LARGE SCALE GENOMIC DNA]</scope>
</reference>
<keyword evidence="1" id="KW-0472">Membrane</keyword>
<dbReference type="Proteomes" id="UP000230405">
    <property type="component" value="Unassembled WGS sequence"/>
</dbReference>
<evidence type="ECO:0000256" key="1">
    <source>
        <dbReference type="SAM" id="Phobius"/>
    </source>
</evidence>
<dbReference type="EMBL" id="PFPO01000054">
    <property type="protein sequence ID" value="PIZ98959.1"/>
    <property type="molecule type" value="Genomic_DNA"/>
</dbReference>